<dbReference type="Gene3D" id="2.30.30.320">
    <property type="entry name" value="DUF1653-like domain"/>
    <property type="match status" value="1"/>
</dbReference>
<dbReference type="Proteomes" id="UP001248581">
    <property type="component" value="Chromosome"/>
</dbReference>
<evidence type="ECO:0000313" key="3">
    <source>
        <dbReference type="Proteomes" id="UP001248581"/>
    </source>
</evidence>
<dbReference type="InterPro" id="IPR023387">
    <property type="entry name" value="DUF1653-like_dom"/>
</dbReference>
<evidence type="ECO:0000313" key="2">
    <source>
        <dbReference type="EMBL" id="WNC70218.1"/>
    </source>
</evidence>
<reference evidence="3" key="1">
    <citation type="submission" date="2023-09" db="EMBL/GenBank/DDBJ databases">
        <authorList>
            <person name="Li S."/>
            <person name="Li X."/>
            <person name="Zhang C."/>
            <person name="Zhao Z."/>
        </authorList>
    </citation>
    <scope>NUCLEOTIDE SEQUENCE [LARGE SCALE GENOMIC DNA]</scope>
    <source>
        <strain evidence="3">SQ345</strain>
    </source>
</reference>
<sequence length="70" mass="8345">MSIPTGKYQHFKGNFYQVLHIAKHSETEEEFVVYHPLYGDRNVWIRPLTMFNETIERDGKTLLRFTKVAD</sequence>
<gene>
    <name evidence="2" type="ORF">RI845_08765</name>
</gene>
<dbReference type="Pfam" id="PF07866">
    <property type="entry name" value="DUF1653"/>
    <property type="match status" value="1"/>
</dbReference>
<accession>A0ABY9TMW9</accession>
<feature type="domain" description="DUF1653" evidence="1">
    <location>
        <begin position="6"/>
        <end position="66"/>
    </location>
</feature>
<proteinExistence type="predicted"/>
<name>A0ABY9TMW9_9GAMM</name>
<dbReference type="RefSeq" id="WP_348389359.1">
    <property type="nucleotide sequence ID" value="NZ_CP134146.1"/>
</dbReference>
<organism evidence="2 3">
    <name type="scientific">Thalassotalea nanhaiensis</name>
    <dbReference type="NCBI Taxonomy" id="3065648"/>
    <lineage>
        <taxon>Bacteria</taxon>
        <taxon>Pseudomonadati</taxon>
        <taxon>Pseudomonadota</taxon>
        <taxon>Gammaproteobacteria</taxon>
        <taxon>Alteromonadales</taxon>
        <taxon>Colwelliaceae</taxon>
        <taxon>Thalassotalea</taxon>
    </lineage>
</organism>
<keyword evidence="3" id="KW-1185">Reference proteome</keyword>
<dbReference type="EMBL" id="CP134146">
    <property type="protein sequence ID" value="WNC70218.1"/>
    <property type="molecule type" value="Genomic_DNA"/>
</dbReference>
<evidence type="ECO:0000259" key="1">
    <source>
        <dbReference type="Pfam" id="PF07866"/>
    </source>
</evidence>
<dbReference type="InterPro" id="IPR037135">
    <property type="entry name" value="DUF1653-like_dom_sf"/>
</dbReference>
<protein>
    <submittedName>
        <fullName evidence="2">DUF1653 domain-containing protein</fullName>
    </submittedName>
</protein>